<comment type="caution">
    <text evidence="1">The sequence shown here is derived from an EMBL/GenBank/DDBJ whole genome shotgun (WGS) entry which is preliminary data.</text>
</comment>
<dbReference type="EMBL" id="JBHTIK010000011">
    <property type="protein sequence ID" value="MFD0849694.1"/>
    <property type="molecule type" value="Genomic_DNA"/>
</dbReference>
<accession>A0ABW3C7Z5</accession>
<dbReference type="Proteomes" id="UP001597124">
    <property type="component" value="Unassembled WGS sequence"/>
</dbReference>
<reference evidence="2" key="1">
    <citation type="journal article" date="2019" name="Int. J. Syst. Evol. Microbiol.">
        <title>The Global Catalogue of Microorganisms (GCM) 10K type strain sequencing project: providing services to taxonomists for standard genome sequencing and annotation.</title>
        <authorList>
            <consortium name="The Broad Institute Genomics Platform"/>
            <consortium name="The Broad Institute Genome Sequencing Center for Infectious Disease"/>
            <person name="Wu L."/>
            <person name="Ma J."/>
        </authorList>
    </citation>
    <scope>NUCLEOTIDE SEQUENCE [LARGE SCALE GENOMIC DNA]</scope>
    <source>
        <strain evidence="2">CCUG 52537</strain>
    </source>
</reference>
<evidence type="ECO:0000313" key="2">
    <source>
        <dbReference type="Proteomes" id="UP001597124"/>
    </source>
</evidence>
<organism evidence="1 2">
    <name type="scientific">Sphingosinicella xenopeptidilytica</name>
    <dbReference type="NCBI Taxonomy" id="364098"/>
    <lineage>
        <taxon>Bacteria</taxon>
        <taxon>Pseudomonadati</taxon>
        <taxon>Pseudomonadota</taxon>
        <taxon>Alphaproteobacteria</taxon>
        <taxon>Sphingomonadales</taxon>
        <taxon>Sphingosinicellaceae</taxon>
        <taxon>Sphingosinicella</taxon>
    </lineage>
</organism>
<gene>
    <name evidence="1" type="ORF">ACFQ00_15270</name>
</gene>
<keyword evidence="2" id="KW-1185">Reference proteome</keyword>
<name>A0ABW3C7Z5_SPHXN</name>
<protein>
    <submittedName>
        <fullName evidence="1">Uncharacterized protein</fullName>
    </submittedName>
</protein>
<sequence>MVADTIIAEHFGRLDVASLSTAEYDRGVASLLSAIANEVQEERRLELWLAARTLGFAPPSHRTFTDAAIRARAASIEDAGY</sequence>
<proteinExistence type="predicted"/>
<evidence type="ECO:0000313" key="1">
    <source>
        <dbReference type="EMBL" id="MFD0849694.1"/>
    </source>
</evidence>
<dbReference type="RefSeq" id="WP_381492617.1">
    <property type="nucleotide sequence ID" value="NZ_JBHTIK010000011.1"/>
</dbReference>